<evidence type="ECO:0008006" key="3">
    <source>
        <dbReference type="Google" id="ProtNLM"/>
    </source>
</evidence>
<dbReference type="EMBL" id="OBDY01000031">
    <property type="protein sequence ID" value="SNY67082.1"/>
    <property type="molecule type" value="Genomic_DNA"/>
</dbReference>
<protein>
    <recommendedName>
        <fullName evidence="3">Roadblock/LAMTOR2 domain-containing protein</fullName>
    </recommendedName>
</protein>
<keyword evidence="2" id="KW-1185">Reference proteome</keyword>
<organism evidence="1 2">
    <name type="scientific">Paractinoplanes atraurantiacus</name>
    <dbReference type="NCBI Taxonomy" id="1036182"/>
    <lineage>
        <taxon>Bacteria</taxon>
        <taxon>Bacillati</taxon>
        <taxon>Actinomycetota</taxon>
        <taxon>Actinomycetes</taxon>
        <taxon>Micromonosporales</taxon>
        <taxon>Micromonosporaceae</taxon>
        <taxon>Paractinoplanes</taxon>
    </lineage>
</organism>
<dbReference type="AlphaFoldDB" id="A0A285K3B5"/>
<evidence type="ECO:0000313" key="2">
    <source>
        <dbReference type="Proteomes" id="UP000219612"/>
    </source>
</evidence>
<dbReference type="Proteomes" id="UP000219612">
    <property type="component" value="Unassembled WGS sequence"/>
</dbReference>
<dbReference type="RefSeq" id="WP_097327676.1">
    <property type="nucleotide sequence ID" value="NZ_OBDY01000031.1"/>
</dbReference>
<dbReference type="OrthoDB" id="3781969at2"/>
<evidence type="ECO:0000313" key="1">
    <source>
        <dbReference type="EMBL" id="SNY67082.1"/>
    </source>
</evidence>
<gene>
    <name evidence="1" type="ORF">SAMN05421748_13129</name>
</gene>
<sequence length="123" mass="13171">MAEMDVALKDALQVGGAIGAAVVDHGSGMALGTAGGTNELDVSVAAAVNTEVLRAKLRTMDMLGIQEGIEDILVTLDTQYHLMRPVTGRNGQGLFIYLVLRRDNANLAMARHKLRIIEQTLEV</sequence>
<proteinExistence type="predicted"/>
<dbReference type="SUPFAM" id="SSF103196">
    <property type="entry name" value="Roadblock/LC7 domain"/>
    <property type="match status" value="1"/>
</dbReference>
<name>A0A285K3B5_9ACTN</name>
<reference evidence="1 2" key="1">
    <citation type="submission" date="2017-09" db="EMBL/GenBank/DDBJ databases">
        <authorList>
            <person name="Ehlers B."/>
            <person name="Leendertz F.H."/>
        </authorList>
    </citation>
    <scope>NUCLEOTIDE SEQUENCE [LARGE SCALE GENOMIC DNA]</scope>
    <source>
        <strain evidence="1 2">CGMCC 4.6857</strain>
    </source>
</reference>
<accession>A0A285K3B5</accession>